<sequence length="69" mass="7443">MSSVAKIIEVIGVSSKGWEDAAQTAINEAKKTVHGIHGIKIQDMTADIDNAGNIVRYKTTVKISFGVER</sequence>
<dbReference type="PANTHER" id="PTHR39324:SF1">
    <property type="entry name" value="CALCIUM DODECIN"/>
    <property type="match status" value="1"/>
</dbReference>
<dbReference type="RefSeq" id="WP_015020456.1">
    <property type="nucleotide sequence ID" value="NC_018719.1"/>
</dbReference>
<dbReference type="InParanoid" id="K0IM25"/>
<dbReference type="BioCyc" id="CNIT1237085:G1324-3004-MONOMER"/>
<dbReference type="SUPFAM" id="SSF89807">
    <property type="entry name" value="Dodecin-like"/>
    <property type="match status" value="1"/>
</dbReference>
<organism evidence="1 2">
    <name type="scientific">Nitrososphaera gargensis (strain Ga9.2)</name>
    <dbReference type="NCBI Taxonomy" id="1237085"/>
    <lineage>
        <taxon>Archaea</taxon>
        <taxon>Nitrososphaerota</taxon>
        <taxon>Nitrososphaeria</taxon>
        <taxon>Nitrososphaerales</taxon>
        <taxon>Nitrososphaeraceae</taxon>
        <taxon>Nitrososphaera</taxon>
    </lineage>
</organism>
<dbReference type="HOGENOM" id="CLU_161196_3_1_2"/>
<accession>K0IM25</accession>
<dbReference type="Proteomes" id="UP000008037">
    <property type="component" value="Chromosome"/>
</dbReference>
<evidence type="ECO:0000313" key="1">
    <source>
        <dbReference type="EMBL" id="AFU59922.1"/>
    </source>
</evidence>
<protein>
    <recommendedName>
        <fullName evidence="3">Dodecin domain-containing protein</fullName>
    </recommendedName>
</protein>
<dbReference type="Gene3D" id="3.30.1660.10">
    <property type="entry name" value="Flavin-binding protein dodecin"/>
    <property type="match status" value="1"/>
</dbReference>
<evidence type="ECO:0008006" key="3">
    <source>
        <dbReference type="Google" id="ProtNLM"/>
    </source>
</evidence>
<dbReference type="Pfam" id="PF07311">
    <property type="entry name" value="Dodecin"/>
    <property type="match status" value="1"/>
</dbReference>
<dbReference type="InterPro" id="IPR009923">
    <property type="entry name" value="Dodecin"/>
</dbReference>
<dbReference type="AlphaFoldDB" id="K0IM25"/>
<dbReference type="OrthoDB" id="187186at2157"/>
<evidence type="ECO:0000313" key="2">
    <source>
        <dbReference type="Proteomes" id="UP000008037"/>
    </source>
</evidence>
<dbReference type="EMBL" id="CP002408">
    <property type="protein sequence ID" value="AFU59922.1"/>
    <property type="molecule type" value="Genomic_DNA"/>
</dbReference>
<name>K0IM25_NITGG</name>
<dbReference type="KEGG" id="nga:Ngar_c30040"/>
<reference evidence="1" key="1">
    <citation type="journal article" date="2012" name="Environ. Microbiol.">
        <title>The genome of the ammonia-oxidizing Candidatus Nitrososphaera gargensis: insights into metabolic versatility and environmental adaptations.</title>
        <authorList>
            <person name="Spang A."/>
            <person name="Poehlein A."/>
            <person name="Offre P."/>
            <person name="Zumbragel S."/>
            <person name="Haider S."/>
            <person name="Rychlik N."/>
            <person name="Nowka B."/>
            <person name="Schmeisser C."/>
            <person name="Lebedeva E.V."/>
            <person name="Rattei T."/>
            <person name="Bohm C."/>
            <person name="Schmid M."/>
            <person name="Galushko A."/>
            <person name="Hatzenpichler R."/>
            <person name="Weinmaier T."/>
            <person name="Daniel R."/>
            <person name="Schleper C."/>
            <person name="Spieck E."/>
            <person name="Streit W."/>
            <person name="Wagner M."/>
        </authorList>
    </citation>
    <scope>NUCLEOTIDE SEQUENCE [LARGE SCALE GENOMIC DNA]</scope>
    <source>
        <strain evidence="1">Enrichment culture Ga9.2</strain>
    </source>
</reference>
<dbReference type="GeneID" id="13796813"/>
<proteinExistence type="predicted"/>
<gene>
    <name evidence="1" type="ordered locus">Ngar_c30040</name>
</gene>
<keyword evidence="2" id="KW-1185">Reference proteome</keyword>
<dbReference type="InterPro" id="IPR036694">
    <property type="entry name" value="Dodecin-like_sf"/>
</dbReference>
<dbReference type="InterPro" id="IPR025543">
    <property type="entry name" value="Dodecin-like"/>
</dbReference>
<dbReference type="PANTHER" id="PTHR39324">
    <property type="entry name" value="CALCIUM DODECIN"/>
    <property type="match status" value="1"/>
</dbReference>